<keyword evidence="3" id="KW-1185">Reference proteome</keyword>
<dbReference type="EMBL" id="VJVV01000005">
    <property type="protein sequence ID" value="TRO81910.1"/>
    <property type="molecule type" value="Genomic_DNA"/>
</dbReference>
<dbReference type="OrthoDB" id="2736385at2"/>
<dbReference type="Pfam" id="PF01381">
    <property type="entry name" value="HTH_3"/>
    <property type="match status" value="1"/>
</dbReference>
<accession>A0A550JFC6</accession>
<dbReference type="InterPro" id="IPR010982">
    <property type="entry name" value="Lambda_DNA-bd_dom_sf"/>
</dbReference>
<dbReference type="RefSeq" id="WP_092057737.1">
    <property type="nucleotide sequence ID" value="NZ_FOJJ01000037.1"/>
</dbReference>
<dbReference type="Gene3D" id="1.10.260.40">
    <property type="entry name" value="lambda repressor-like DNA-binding domains"/>
    <property type="match status" value="1"/>
</dbReference>
<dbReference type="CDD" id="cd00093">
    <property type="entry name" value="HTH_XRE"/>
    <property type="match status" value="1"/>
</dbReference>
<comment type="caution">
    <text evidence="2">The sequence shown here is derived from an EMBL/GenBank/DDBJ whole genome shotgun (WGS) entry which is preliminary data.</text>
</comment>
<gene>
    <name evidence="2" type="ORF">FL622_08925</name>
</gene>
<dbReference type="GO" id="GO:0003677">
    <property type="term" value="F:DNA binding"/>
    <property type="evidence" value="ECO:0007669"/>
    <property type="project" value="InterPro"/>
</dbReference>
<evidence type="ECO:0000259" key="1">
    <source>
        <dbReference type="PROSITE" id="PS50943"/>
    </source>
</evidence>
<protein>
    <submittedName>
        <fullName evidence="2">Helix-turn-helix transcriptional regulator</fullName>
    </submittedName>
</protein>
<dbReference type="Proteomes" id="UP000317155">
    <property type="component" value="Unassembled WGS sequence"/>
</dbReference>
<feature type="domain" description="HTH cro/C1-type" evidence="1">
    <location>
        <begin position="36"/>
        <end position="90"/>
    </location>
</feature>
<organism evidence="2 3">
    <name type="scientific">Trichloromonas acetexigens</name>
    <dbReference type="NCBI Taxonomy" id="38815"/>
    <lineage>
        <taxon>Bacteria</taxon>
        <taxon>Pseudomonadati</taxon>
        <taxon>Thermodesulfobacteriota</taxon>
        <taxon>Desulfuromonadia</taxon>
        <taxon>Desulfuromonadales</taxon>
        <taxon>Trichloromonadaceae</taxon>
        <taxon>Trichloromonas</taxon>
    </lineage>
</organism>
<reference evidence="2 3" key="1">
    <citation type="submission" date="2019-07" db="EMBL/GenBank/DDBJ databases">
        <title>Insights of Desulfuromonas acetexigens electromicrobiology.</title>
        <authorList>
            <person name="Katuri K."/>
            <person name="Sapireddy V."/>
            <person name="Shaw D.R."/>
            <person name="Saikaly P."/>
        </authorList>
    </citation>
    <scope>NUCLEOTIDE SEQUENCE [LARGE SCALE GENOMIC DNA]</scope>
    <source>
        <strain evidence="2 3">2873</strain>
    </source>
</reference>
<proteinExistence type="predicted"/>
<dbReference type="SMART" id="SM00530">
    <property type="entry name" value="HTH_XRE"/>
    <property type="match status" value="1"/>
</dbReference>
<dbReference type="SUPFAM" id="SSF47413">
    <property type="entry name" value="lambda repressor-like DNA-binding domains"/>
    <property type="match status" value="1"/>
</dbReference>
<dbReference type="PROSITE" id="PS50943">
    <property type="entry name" value="HTH_CROC1"/>
    <property type="match status" value="1"/>
</dbReference>
<dbReference type="AlphaFoldDB" id="A0A550JFC6"/>
<sequence length="108" mass="11857">MLSHKELKARALAHAEVKDEYDKLEEEFALLDEFLKARAAAGVTQAEVAERIGTTQSAIARLESGNSRHSPSLATLRKYAHALGCRLELRLVKESAAGGINNRDREVS</sequence>
<evidence type="ECO:0000313" key="2">
    <source>
        <dbReference type="EMBL" id="TRO81910.1"/>
    </source>
</evidence>
<dbReference type="InterPro" id="IPR001387">
    <property type="entry name" value="Cro/C1-type_HTH"/>
</dbReference>
<evidence type="ECO:0000313" key="3">
    <source>
        <dbReference type="Proteomes" id="UP000317155"/>
    </source>
</evidence>
<name>A0A550JFC6_9BACT</name>